<protein>
    <recommendedName>
        <fullName evidence="2">8-amino-7-oxononanoate synthase</fullName>
        <ecNumber evidence="2">2.3.1.47</ecNumber>
    </recommendedName>
</protein>
<reference evidence="7" key="1">
    <citation type="submission" date="2024-07" db="EMBL/GenBank/DDBJ databases">
        <authorList>
            <person name="Yu S.T."/>
        </authorList>
    </citation>
    <scope>NUCLEOTIDE SEQUENCE</scope>
    <source>
        <strain evidence="7">R39</strain>
    </source>
</reference>
<evidence type="ECO:0000256" key="1">
    <source>
        <dbReference type="ARBA" id="ARBA00001933"/>
    </source>
</evidence>
<sequence>MHGILGQVDSVVGAFATTGGFLATPSASAREYVRMFGGPQTFSSAITPVQSAVALSALRIVTSPEGAQRRAAVAAVVTRLRTGLTARGLEFMGDVVCPVVPVLIGDTPTDRTASGLIAHAGLIAHLVEQPAVASDASHFRLQAMADHGDHDVDTAIDILDTCIRSARQATASTRLTHTPRRRTGNSSALRTHGVRHRPAHPYEATVAHLPLLTES</sequence>
<organism evidence="7">
    <name type="scientific">Streptomyces sp. R39</name>
    <dbReference type="NCBI Taxonomy" id="3238631"/>
    <lineage>
        <taxon>Bacteria</taxon>
        <taxon>Bacillati</taxon>
        <taxon>Actinomycetota</taxon>
        <taxon>Actinomycetes</taxon>
        <taxon>Kitasatosporales</taxon>
        <taxon>Streptomycetaceae</taxon>
        <taxon>Streptomyces</taxon>
    </lineage>
</organism>
<feature type="region of interest" description="Disordered" evidence="5">
    <location>
        <begin position="170"/>
        <end position="194"/>
    </location>
</feature>
<dbReference type="InterPro" id="IPR015424">
    <property type="entry name" value="PyrdxlP-dep_Trfase"/>
</dbReference>
<dbReference type="Gene3D" id="3.40.640.10">
    <property type="entry name" value="Type I PLP-dependent aspartate aminotransferase-like (Major domain)"/>
    <property type="match status" value="1"/>
</dbReference>
<dbReference type="GO" id="GO:0030170">
    <property type="term" value="F:pyridoxal phosphate binding"/>
    <property type="evidence" value="ECO:0007669"/>
    <property type="project" value="InterPro"/>
</dbReference>
<feature type="domain" description="Aminotransferase class I/classII large" evidence="6">
    <location>
        <begin position="14"/>
        <end position="158"/>
    </location>
</feature>
<dbReference type="RefSeq" id="WP_369226918.1">
    <property type="nucleotide sequence ID" value="NZ_CP163441.1"/>
</dbReference>
<keyword evidence="7" id="KW-0032">Aminotransferase</keyword>
<accession>A0AB39QWS8</accession>
<evidence type="ECO:0000256" key="3">
    <source>
        <dbReference type="ARBA" id="ARBA00022679"/>
    </source>
</evidence>
<evidence type="ECO:0000313" key="7">
    <source>
        <dbReference type="EMBL" id="XDQ48087.1"/>
    </source>
</evidence>
<name>A0AB39QWS8_9ACTN</name>
<dbReference type="AlphaFoldDB" id="A0AB39QWS8"/>
<dbReference type="InterPro" id="IPR015422">
    <property type="entry name" value="PyrdxlP-dep_Trfase_small"/>
</dbReference>
<dbReference type="InterPro" id="IPR015421">
    <property type="entry name" value="PyrdxlP-dep_Trfase_major"/>
</dbReference>
<dbReference type="InterPro" id="IPR050087">
    <property type="entry name" value="AON_synthase_class-II"/>
</dbReference>
<dbReference type="PANTHER" id="PTHR13693">
    <property type="entry name" value="CLASS II AMINOTRANSFERASE/8-AMINO-7-OXONONANOATE SYNTHASE"/>
    <property type="match status" value="1"/>
</dbReference>
<evidence type="ECO:0000256" key="2">
    <source>
        <dbReference type="ARBA" id="ARBA00013187"/>
    </source>
</evidence>
<proteinExistence type="predicted"/>
<dbReference type="GO" id="GO:0008483">
    <property type="term" value="F:transaminase activity"/>
    <property type="evidence" value="ECO:0007669"/>
    <property type="project" value="UniProtKB-KW"/>
</dbReference>
<evidence type="ECO:0000256" key="4">
    <source>
        <dbReference type="ARBA" id="ARBA00047715"/>
    </source>
</evidence>
<dbReference type="SUPFAM" id="SSF53383">
    <property type="entry name" value="PLP-dependent transferases"/>
    <property type="match status" value="1"/>
</dbReference>
<dbReference type="EMBL" id="CP163441">
    <property type="protein sequence ID" value="XDQ48087.1"/>
    <property type="molecule type" value="Genomic_DNA"/>
</dbReference>
<keyword evidence="3" id="KW-0808">Transferase</keyword>
<gene>
    <name evidence="7" type="ORF">AB5J52_40730</name>
</gene>
<evidence type="ECO:0000256" key="5">
    <source>
        <dbReference type="SAM" id="MobiDB-lite"/>
    </source>
</evidence>
<dbReference type="Gene3D" id="3.90.1150.10">
    <property type="entry name" value="Aspartate Aminotransferase, domain 1"/>
    <property type="match status" value="1"/>
</dbReference>
<dbReference type="EC" id="2.3.1.47" evidence="2"/>
<dbReference type="InterPro" id="IPR004839">
    <property type="entry name" value="Aminotransferase_I/II_large"/>
</dbReference>
<dbReference type="GO" id="GO:0008710">
    <property type="term" value="F:8-amino-7-oxononanoate synthase activity"/>
    <property type="evidence" value="ECO:0007669"/>
    <property type="project" value="UniProtKB-EC"/>
</dbReference>
<dbReference type="Pfam" id="PF00155">
    <property type="entry name" value="Aminotran_1_2"/>
    <property type="match status" value="1"/>
</dbReference>
<evidence type="ECO:0000259" key="6">
    <source>
        <dbReference type="Pfam" id="PF00155"/>
    </source>
</evidence>
<comment type="cofactor">
    <cofactor evidence="1">
        <name>pyridoxal 5'-phosphate</name>
        <dbReference type="ChEBI" id="CHEBI:597326"/>
    </cofactor>
</comment>
<comment type="catalytic activity">
    <reaction evidence="4">
        <text>6-carboxyhexanoyl-[ACP] + L-alanine + H(+) = (8S)-8-amino-7-oxononanoate + holo-[ACP] + CO2</text>
        <dbReference type="Rhea" id="RHEA:42288"/>
        <dbReference type="Rhea" id="RHEA-COMP:9685"/>
        <dbReference type="Rhea" id="RHEA-COMP:9955"/>
        <dbReference type="ChEBI" id="CHEBI:15378"/>
        <dbReference type="ChEBI" id="CHEBI:16526"/>
        <dbReference type="ChEBI" id="CHEBI:57972"/>
        <dbReference type="ChEBI" id="CHEBI:64479"/>
        <dbReference type="ChEBI" id="CHEBI:78846"/>
        <dbReference type="ChEBI" id="CHEBI:149468"/>
        <dbReference type="EC" id="2.3.1.47"/>
    </reaction>
</comment>